<evidence type="ECO:0000259" key="3">
    <source>
        <dbReference type="PROSITE" id="PS51782"/>
    </source>
</evidence>
<gene>
    <name evidence="4" type="ORF">ASPCADRAFT_509763</name>
</gene>
<dbReference type="SUPFAM" id="SSF57016">
    <property type="entry name" value="Plant lectins/antimicrobial peptides"/>
    <property type="match status" value="1"/>
</dbReference>
<keyword evidence="2" id="KW-0843">Virulence</keyword>
<dbReference type="PANTHER" id="PTHR47700:SF1">
    <property type="entry name" value="CHITINASE"/>
    <property type="match status" value="1"/>
</dbReference>
<dbReference type="InterPro" id="IPR018392">
    <property type="entry name" value="LysM"/>
</dbReference>
<dbReference type="PROSITE" id="PS51782">
    <property type="entry name" value="LYSM"/>
    <property type="match status" value="2"/>
</dbReference>
<dbReference type="EMBL" id="KV907509">
    <property type="protein sequence ID" value="OOF91773.1"/>
    <property type="molecule type" value="Genomic_DNA"/>
</dbReference>
<dbReference type="STRING" id="602072.A0A1R3RBE1"/>
<dbReference type="OrthoDB" id="73875at2759"/>
<dbReference type="VEuPathDB" id="FungiDB:ASPCADRAFT_509763"/>
<dbReference type="PANTHER" id="PTHR47700">
    <property type="entry name" value="V CHITINASE, PUTATIVE (AFU_ORTHOLOGUE AFUA_6G13720)-RELATED"/>
    <property type="match status" value="1"/>
</dbReference>
<dbReference type="Proteomes" id="UP000188318">
    <property type="component" value="Unassembled WGS sequence"/>
</dbReference>
<keyword evidence="5" id="KW-1185">Reference proteome</keyword>
<dbReference type="SUPFAM" id="SSF54106">
    <property type="entry name" value="LysM domain"/>
    <property type="match status" value="1"/>
</dbReference>
<dbReference type="Gene3D" id="3.30.60.10">
    <property type="entry name" value="Endochitinase-like"/>
    <property type="match status" value="1"/>
</dbReference>
<name>A0A1R3RBE1_ASPC5</name>
<dbReference type="OMA" id="QANDNCA"/>
<evidence type="ECO:0000313" key="5">
    <source>
        <dbReference type="Proteomes" id="UP000188318"/>
    </source>
</evidence>
<evidence type="ECO:0000313" key="4">
    <source>
        <dbReference type="EMBL" id="OOF91773.1"/>
    </source>
</evidence>
<dbReference type="Pfam" id="PF00187">
    <property type="entry name" value="Chitin_bind_1"/>
    <property type="match status" value="1"/>
</dbReference>
<evidence type="ECO:0000256" key="1">
    <source>
        <dbReference type="ARBA" id="ARBA00022669"/>
    </source>
</evidence>
<feature type="domain" description="LysM" evidence="3">
    <location>
        <begin position="152"/>
        <end position="200"/>
    </location>
</feature>
<dbReference type="InterPro" id="IPR001002">
    <property type="entry name" value="Chitin-bd_1"/>
</dbReference>
<dbReference type="GO" id="GO:0008061">
    <property type="term" value="F:chitin binding"/>
    <property type="evidence" value="ECO:0007669"/>
    <property type="project" value="UniProtKB-KW"/>
</dbReference>
<dbReference type="AlphaFoldDB" id="A0A1R3RBE1"/>
<keyword evidence="1" id="KW-0147">Chitin-binding</keyword>
<dbReference type="Gene3D" id="3.10.350.10">
    <property type="entry name" value="LysM domain"/>
    <property type="match status" value="2"/>
</dbReference>
<dbReference type="InterPro" id="IPR053214">
    <property type="entry name" value="LysM12-like"/>
</dbReference>
<feature type="domain" description="LysM" evidence="3">
    <location>
        <begin position="88"/>
        <end position="133"/>
    </location>
</feature>
<organism evidence="4 5">
    <name type="scientific">Aspergillus carbonarius (strain ITEM 5010)</name>
    <dbReference type="NCBI Taxonomy" id="602072"/>
    <lineage>
        <taxon>Eukaryota</taxon>
        <taxon>Fungi</taxon>
        <taxon>Dikarya</taxon>
        <taxon>Ascomycota</taxon>
        <taxon>Pezizomycotina</taxon>
        <taxon>Eurotiomycetes</taxon>
        <taxon>Eurotiomycetidae</taxon>
        <taxon>Eurotiales</taxon>
        <taxon>Aspergillaceae</taxon>
        <taxon>Aspergillus</taxon>
        <taxon>Aspergillus subgen. Circumdati</taxon>
    </lineage>
</organism>
<reference evidence="5" key="1">
    <citation type="journal article" date="2017" name="Genome Biol.">
        <title>Comparative genomics reveals high biological diversity and specific adaptations in the industrially and medically important fungal genus Aspergillus.</title>
        <authorList>
            <person name="de Vries R.P."/>
            <person name="Riley R."/>
            <person name="Wiebenga A."/>
            <person name="Aguilar-Osorio G."/>
            <person name="Amillis S."/>
            <person name="Uchima C.A."/>
            <person name="Anderluh G."/>
            <person name="Asadollahi M."/>
            <person name="Askin M."/>
            <person name="Barry K."/>
            <person name="Battaglia E."/>
            <person name="Bayram O."/>
            <person name="Benocci T."/>
            <person name="Braus-Stromeyer S.A."/>
            <person name="Caldana C."/>
            <person name="Canovas D."/>
            <person name="Cerqueira G.C."/>
            <person name="Chen F."/>
            <person name="Chen W."/>
            <person name="Choi C."/>
            <person name="Clum A."/>
            <person name="Dos Santos R.A."/>
            <person name="Damasio A.R."/>
            <person name="Diallinas G."/>
            <person name="Emri T."/>
            <person name="Fekete E."/>
            <person name="Flipphi M."/>
            <person name="Freyberg S."/>
            <person name="Gallo A."/>
            <person name="Gournas C."/>
            <person name="Habgood R."/>
            <person name="Hainaut M."/>
            <person name="Harispe M.L."/>
            <person name="Henrissat B."/>
            <person name="Hilden K.S."/>
            <person name="Hope R."/>
            <person name="Hossain A."/>
            <person name="Karabika E."/>
            <person name="Karaffa L."/>
            <person name="Karanyi Z."/>
            <person name="Krasevec N."/>
            <person name="Kuo A."/>
            <person name="Kusch H."/>
            <person name="LaButti K."/>
            <person name="Lagendijk E.L."/>
            <person name="Lapidus A."/>
            <person name="Levasseur A."/>
            <person name="Lindquist E."/>
            <person name="Lipzen A."/>
            <person name="Logrieco A.F."/>
            <person name="MacCabe A."/>
            <person name="Maekelae M.R."/>
            <person name="Malavazi I."/>
            <person name="Melin P."/>
            <person name="Meyer V."/>
            <person name="Mielnichuk N."/>
            <person name="Miskei M."/>
            <person name="Molnar A.P."/>
            <person name="Mule G."/>
            <person name="Ngan C.Y."/>
            <person name="Orejas M."/>
            <person name="Orosz E."/>
            <person name="Ouedraogo J.P."/>
            <person name="Overkamp K.M."/>
            <person name="Park H.-S."/>
            <person name="Perrone G."/>
            <person name="Piumi F."/>
            <person name="Punt P.J."/>
            <person name="Ram A.F."/>
            <person name="Ramon A."/>
            <person name="Rauscher S."/>
            <person name="Record E."/>
            <person name="Riano-Pachon D.M."/>
            <person name="Robert V."/>
            <person name="Roehrig J."/>
            <person name="Ruller R."/>
            <person name="Salamov A."/>
            <person name="Salih N.S."/>
            <person name="Samson R.A."/>
            <person name="Sandor E."/>
            <person name="Sanguinetti M."/>
            <person name="Schuetze T."/>
            <person name="Sepcic K."/>
            <person name="Shelest E."/>
            <person name="Sherlock G."/>
            <person name="Sophianopoulou V."/>
            <person name="Squina F.M."/>
            <person name="Sun H."/>
            <person name="Susca A."/>
            <person name="Todd R.B."/>
            <person name="Tsang A."/>
            <person name="Unkles S.E."/>
            <person name="van de Wiele N."/>
            <person name="van Rossen-Uffink D."/>
            <person name="Oliveira J.V."/>
            <person name="Vesth T.C."/>
            <person name="Visser J."/>
            <person name="Yu J.-H."/>
            <person name="Zhou M."/>
            <person name="Andersen M.R."/>
            <person name="Archer D.B."/>
            <person name="Baker S.E."/>
            <person name="Benoit I."/>
            <person name="Brakhage A.A."/>
            <person name="Braus G.H."/>
            <person name="Fischer R."/>
            <person name="Frisvad J.C."/>
            <person name="Goldman G.H."/>
            <person name="Houbraken J."/>
            <person name="Oakley B."/>
            <person name="Pocsi I."/>
            <person name="Scazzocchio C."/>
            <person name="Seiboth B."/>
            <person name="vanKuyk P.A."/>
            <person name="Wortman J."/>
            <person name="Dyer P.S."/>
            <person name="Grigoriev I.V."/>
        </authorList>
    </citation>
    <scope>NUCLEOTIDE SEQUENCE [LARGE SCALE GENOMIC DNA]</scope>
    <source>
        <strain evidence="5">ITEM 5010</strain>
    </source>
</reference>
<protein>
    <submittedName>
        <fullName evidence="4">Carbohydrate-binding module family 18 protein</fullName>
    </submittedName>
</protein>
<dbReference type="Pfam" id="PF01476">
    <property type="entry name" value="LysM"/>
    <property type="match status" value="1"/>
</dbReference>
<dbReference type="InterPro" id="IPR036861">
    <property type="entry name" value="Endochitinase-like_sf"/>
</dbReference>
<evidence type="ECO:0000256" key="2">
    <source>
        <dbReference type="ARBA" id="ARBA00023026"/>
    </source>
</evidence>
<dbReference type="InterPro" id="IPR036779">
    <property type="entry name" value="LysM_dom_sf"/>
</dbReference>
<accession>A0A1R3RBE1</accession>
<sequence length="268" mass="27997">MQLCEEGYDSTHVIGAMTTSNGTFAPIQSAIEAWANATCLSFSGSTKFAGSAEFTTPLLHGNHPTTNSTLLAHNLAQQRVARAEGECTTVQVDAGNSCADLAVKCGISGADFTTYNPGADFCSTLKPKQHVCCSRGNLPDLRPQPNHDGSCKAYQVQANDNCASLAAEYSLQTGNLEKFNMNTWGCNGCELLFKGTVLCLSEGSPPFPAAIANAQCGPQKPGTIPPTNGSNITDLNLCPLNACCNIWGQCGITADFCIDTNTGAPGTT</sequence>
<proteinExistence type="predicted"/>